<evidence type="ECO:0000313" key="2">
    <source>
        <dbReference type="EMBL" id="PQJ97534.1"/>
    </source>
</evidence>
<dbReference type="Proteomes" id="UP000239936">
    <property type="component" value="Unassembled WGS sequence"/>
</dbReference>
<dbReference type="InterPro" id="IPR029063">
    <property type="entry name" value="SAM-dependent_MTases_sf"/>
</dbReference>
<protein>
    <submittedName>
        <fullName evidence="2">SAM-dependent methyltransferase</fullName>
    </submittedName>
</protein>
<evidence type="ECO:0000313" key="3">
    <source>
        <dbReference type="Proteomes" id="UP000239936"/>
    </source>
</evidence>
<proteinExistence type="predicted"/>
<keyword evidence="2" id="KW-0489">Methyltransferase</keyword>
<evidence type="ECO:0000259" key="1">
    <source>
        <dbReference type="Pfam" id="PF08241"/>
    </source>
</evidence>
<dbReference type="SUPFAM" id="SSF53335">
    <property type="entry name" value="S-adenosyl-L-methionine-dependent methyltransferases"/>
    <property type="match status" value="1"/>
</dbReference>
<organism evidence="2 3">
    <name type="scientific">Chromatium okenii</name>
    <dbReference type="NCBI Taxonomy" id="61644"/>
    <lineage>
        <taxon>Bacteria</taxon>
        <taxon>Pseudomonadati</taxon>
        <taxon>Pseudomonadota</taxon>
        <taxon>Gammaproteobacteria</taxon>
        <taxon>Chromatiales</taxon>
        <taxon>Chromatiaceae</taxon>
        <taxon>Chromatium</taxon>
    </lineage>
</organism>
<dbReference type="GO" id="GO:0008757">
    <property type="term" value="F:S-adenosylmethionine-dependent methyltransferase activity"/>
    <property type="evidence" value="ECO:0007669"/>
    <property type="project" value="InterPro"/>
</dbReference>
<dbReference type="EMBL" id="PPGH01000010">
    <property type="protein sequence ID" value="PQJ97534.1"/>
    <property type="molecule type" value="Genomic_DNA"/>
</dbReference>
<dbReference type="RefSeq" id="WP_105072493.1">
    <property type="nucleotide sequence ID" value="NZ_PPGH01000010.1"/>
</dbReference>
<feature type="domain" description="Methyltransferase type 11" evidence="1">
    <location>
        <begin position="29"/>
        <end position="100"/>
    </location>
</feature>
<dbReference type="Gene3D" id="3.40.50.150">
    <property type="entry name" value="Vaccinia Virus protein VP39"/>
    <property type="match status" value="1"/>
</dbReference>
<dbReference type="Pfam" id="PF08241">
    <property type="entry name" value="Methyltransf_11"/>
    <property type="match status" value="1"/>
</dbReference>
<accession>A0A2S7XUW2</accession>
<keyword evidence="3" id="KW-1185">Reference proteome</keyword>
<comment type="caution">
    <text evidence="2">The sequence shown here is derived from an EMBL/GenBank/DDBJ whole genome shotgun (WGS) entry which is preliminary data.</text>
</comment>
<keyword evidence="2" id="KW-0808">Transferase</keyword>
<gene>
    <name evidence="2" type="ORF">CXB77_01265</name>
</gene>
<dbReference type="AlphaFoldDB" id="A0A2S7XUW2"/>
<name>A0A2S7XUW2_9GAMM</name>
<dbReference type="InterPro" id="IPR013216">
    <property type="entry name" value="Methyltransf_11"/>
</dbReference>
<sequence length="207" mass="23067">MVQATELTTPTFLHVGCGMKYKDRTTRGFNTDAWRELRLDIDQKVKPDVVGTMLDMTEIPDGTVAAVYSSHNIEHLYPHEVPIALAEFRRVLKPDGFIVITCPDLQSVCALVAEDKLTETAYSAPSGTITPLDILYGYRPSLAKGNLYMAHRCGFTAKVLIGTLRENGFTTVVSRRRGAPYYDLWALGTLIQNDEKTMRALAAEHFP</sequence>
<reference evidence="2 3" key="1">
    <citation type="submission" date="2018-01" db="EMBL/GenBank/DDBJ databases">
        <title>The complete genome sequence of Chromatium okenii LaCa, a purple sulfur bacterium with a turbulent life.</title>
        <authorList>
            <person name="Luedin S.M."/>
            <person name="Liechti N."/>
            <person name="Storelli N."/>
            <person name="Danza F."/>
            <person name="Wittwer M."/>
            <person name="Pothier J.F."/>
            <person name="Tonolla M.A."/>
        </authorList>
    </citation>
    <scope>NUCLEOTIDE SEQUENCE [LARGE SCALE GENOMIC DNA]</scope>
    <source>
        <strain evidence="2 3">LaCa</strain>
    </source>
</reference>
<dbReference type="GO" id="GO:0032259">
    <property type="term" value="P:methylation"/>
    <property type="evidence" value="ECO:0007669"/>
    <property type="project" value="UniProtKB-KW"/>
</dbReference>
<dbReference type="OrthoDB" id="9796760at2"/>